<accession>A0A081BPX4</accession>
<keyword evidence="5" id="KW-1185">Reference proteome</keyword>
<dbReference type="HOGENOM" id="CLU_025876_2_0_0"/>
<dbReference type="Proteomes" id="UP000030700">
    <property type="component" value="Unassembled WGS sequence"/>
</dbReference>
<evidence type="ECO:0000313" key="4">
    <source>
        <dbReference type="EMBL" id="GAK52440.1"/>
    </source>
</evidence>
<evidence type="ECO:0000313" key="5">
    <source>
        <dbReference type="Proteomes" id="UP000030700"/>
    </source>
</evidence>
<dbReference type="AlphaFoldDB" id="A0A081BPX4"/>
<comment type="similarity">
    <text evidence="2">Belongs to the NifD/NifK/NifE/NifN family.</text>
</comment>
<dbReference type="EMBL" id="DF820458">
    <property type="protein sequence ID" value="GAK52440.1"/>
    <property type="molecule type" value="Genomic_DNA"/>
</dbReference>
<dbReference type="PANTHER" id="PTHR33712">
    <property type="entry name" value="LIGHT-INDEPENDENT PROTOCHLOROPHYLLIDE REDUCTASE SUBUNIT B"/>
    <property type="match status" value="1"/>
</dbReference>
<gene>
    <name evidence="4" type="ORF">U14_03691</name>
</gene>
<dbReference type="InterPro" id="IPR000318">
    <property type="entry name" value="Nase_comp1_CS"/>
</dbReference>
<dbReference type="Gene3D" id="3.40.50.1980">
    <property type="entry name" value="Nitrogenase molybdenum iron protein domain"/>
    <property type="match status" value="3"/>
</dbReference>
<dbReference type="InterPro" id="IPR000510">
    <property type="entry name" value="Nase/OxRdtase_comp1"/>
</dbReference>
<dbReference type="PROSITE" id="PS00699">
    <property type="entry name" value="NITROGENASE_1_1"/>
    <property type="match status" value="1"/>
</dbReference>
<feature type="domain" description="Nitrogenase/oxidoreductase component 1" evidence="3">
    <location>
        <begin position="17"/>
        <end position="437"/>
    </location>
</feature>
<dbReference type="InterPro" id="IPR050152">
    <property type="entry name" value="ChlB/BchB/BchZ"/>
</dbReference>
<protein>
    <submittedName>
        <fullName evidence="4">Nitrogenase</fullName>
    </submittedName>
</protein>
<sequence length="452" mass="49594">MKTITDYKATKNACKLCSPLGASLAFKGVRGAVPYLHGSQGCSTYIRRYMISHFKEPIDIACSNFSEESVVFGGGANLKRGLGNIERQYAPELIGVATTCLSETIGDDVAMFLHEYRAAREEGNVTPIVHVSTPSYKGTHIDGFHGAINAIVSALAEGGEQGEHLNLLPGMVSPADLRYVKEIFEDMRIPLALLPDYSDTLDGGLWDEYHRMPEGGTPVETIRSMGRARATFEFGRILAQEDVRAGKTLQARHGVQCMNLGMPIGVNETDRFLLALEDVSARPTPEKYVKERARLLDAYADGHKYVSGKRAVIYGEEDFVVGLAAFLDEIGMIPVLCASGGKSGYLEDAIHEIIPDWEQKGIKALDKVDFVEIGDIASTLAPDMFIGNSKGYSITRKLDIPLVRVGFPIHDRIGGSRLLHLGYRGAQQLFDRIANAFLEYRQDGSEVGYSYM</sequence>
<dbReference type="SUPFAM" id="SSF53807">
    <property type="entry name" value="Helical backbone' metal receptor"/>
    <property type="match status" value="1"/>
</dbReference>
<reference evidence="4" key="1">
    <citation type="journal article" date="2015" name="PeerJ">
        <title>First genomic representation of candidate bacterial phylum KSB3 points to enhanced environmental sensing as a trigger of wastewater bulking.</title>
        <authorList>
            <person name="Sekiguchi Y."/>
            <person name="Ohashi A."/>
            <person name="Parks D.H."/>
            <person name="Yamauchi T."/>
            <person name="Tyson G.W."/>
            <person name="Hugenholtz P."/>
        </authorList>
    </citation>
    <scope>NUCLEOTIDE SEQUENCE [LARGE SCALE GENOMIC DNA]</scope>
</reference>
<dbReference type="STRING" id="1499966.U14_03691"/>
<dbReference type="Gene3D" id="1.20.89.10">
    <property type="entry name" value="Nitrogenase Molybdenum-iron Protein, subunit B, domain 4"/>
    <property type="match status" value="1"/>
</dbReference>
<dbReference type="GO" id="GO:0016163">
    <property type="term" value="F:nitrogenase activity"/>
    <property type="evidence" value="ECO:0007669"/>
    <property type="project" value="InterPro"/>
</dbReference>
<dbReference type="Pfam" id="PF00148">
    <property type="entry name" value="Oxidored_nitro"/>
    <property type="match status" value="1"/>
</dbReference>
<keyword evidence="1 2" id="KW-0535">Nitrogen fixation</keyword>
<name>A0A081BPX4_9BACT</name>
<evidence type="ECO:0000259" key="3">
    <source>
        <dbReference type="Pfam" id="PF00148"/>
    </source>
</evidence>
<evidence type="ECO:0000256" key="1">
    <source>
        <dbReference type="ARBA" id="ARBA00023231"/>
    </source>
</evidence>
<evidence type="ECO:0000256" key="2">
    <source>
        <dbReference type="RuleBase" id="RU004021"/>
    </source>
</evidence>
<organism evidence="4">
    <name type="scientific">Candidatus Moduliflexus flocculans</name>
    <dbReference type="NCBI Taxonomy" id="1499966"/>
    <lineage>
        <taxon>Bacteria</taxon>
        <taxon>Candidatus Moduliflexota</taxon>
        <taxon>Candidatus Moduliflexia</taxon>
        <taxon>Candidatus Moduliflexales</taxon>
        <taxon>Candidatus Moduliflexaceae</taxon>
    </lineage>
</organism>
<proteinExistence type="inferred from homology"/>
<dbReference type="PANTHER" id="PTHR33712:SF7">
    <property type="entry name" value="LIGHT-INDEPENDENT PROTOCHLOROPHYLLIDE REDUCTASE SUBUNIT B"/>
    <property type="match status" value="1"/>
</dbReference>